<dbReference type="FunFam" id="3.40.50.11980:FF:000005">
    <property type="entry name" value="CCAAT-box DNA binding protein subunit B"/>
    <property type="match status" value="1"/>
</dbReference>
<evidence type="ECO:0000313" key="5">
    <source>
        <dbReference type="EMBL" id="ETW55102.1"/>
    </source>
</evidence>
<dbReference type="AlphaFoldDB" id="W4J0C9"/>
<dbReference type="PANTHER" id="PTHR13547:SF1">
    <property type="entry name" value="MITOCHONDRIAL RIBONUCLEASE P CATALYTIC SUBUNIT"/>
    <property type="match status" value="1"/>
</dbReference>
<evidence type="ECO:0000256" key="2">
    <source>
        <dbReference type="SAM" id="MobiDB-lite"/>
    </source>
</evidence>
<evidence type="ECO:0000259" key="4">
    <source>
        <dbReference type="Pfam" id="PF00085"/>
    </source>
</evidence>
<keyword evidence="3" id="KW-1133">Transmembrane helix</keyword>
<name>W4J0C9_PLAFP</name>
<feature type="coiled-coil region" evidence="1">
    <location>
        <begin position="498"/>
        <end position="532"/>
    </location>
</feature>
<feature type="compositionally biased region" description="Polar residues" evidence="2">
    <location>
        <begin position="819"/>
        <end position="830"/>
    </location>
</feature>
<dbReference type="InterPro" id="IPR013766">
    <property type="entry name" value="Thioredoxin_domain"/>
</dbReference>
<dbReference type="Pfam" id="PF00085">
    <property type="entry name" value="Thioredoxin"/>
    <property type="match status" value="1"/>
</dbReference>
<dbReference type="Gene3D" id="3.40.30.10">
    <property type="entry name" value="Glutaredoxin"/>
    <property type="match status" value="1"/>
</dbReference>
<evidence type="ECO:0000313" key="6">
    <source>
        <dbReference type="Proteomes" id="UP000019103"/>
    </source>
</evidence>
<evidence type="ECO:0000256" key="1">
    <source>
        <dbReference type="SAM" id="Coils"/>
    </source>
</evidence>
<feature type="region of interest" description="Disordered" evidence="2">
    <location>
        <begin position="453"/>
        <end position="477"/>
    </location>
</feature>
<keyword evidence="1" id="KW-0175">Coiled coil</keyword>
<feature type="region of interest" description="Disordered" evidence="2">
    <location>
        <begin position="817"/>
        <end position="841"/>
    </location>
</feature>
<dbReference type="OrthoDB" id="46913at2759"/>
<dbReference type="OMA" id="YVYENIQ"/>
<accession>W4J0C9</accession>
<feature type="region of interest" description="Disordered" evidence="2">
    <location>
        <begin position="1081"/>
        <end position="1104"/>
    </location>
</feature>
<reference evidence="5 6" key="1">
    <citation type="submission" date="2013-02" db="EMBL/GenBank/DDBJ databases">
        <title>The Genome Annotation of Plasmodium falciparum Palo Alto/Uganda.</title>
        <authorList>
            <consortium name="The Broad Institute Genome Sequencing Platform"/>
            <consortium name="The Broad Institute Genome Sequencing Center for Infectious Disease"/>
            <person name="Neafsey D."/>
            <person name="Hoffman S."/>
            <person name="Volkman S."/>
            <person name="Rosenthal P."/>
            <person name="Walker B."/>
            <person name="Young S.K."/>
            <person name="Zeng Q."/>
            <person name="Gargeya S."/>
            <person name="Fitzgerald M."/>
            <person name="Haas B."/>
            <person name="Abouelleil A."/>
            <person name="Allen A.W."/>
            <person name="Alvarado L."/>
            <person name="Arachchi H.M."/>
            <person name="Berlin A.M."/>
            <person name="Chapman S.B."/>
            <person name="Gainer-Dewar J."/>
            <person name="Goldberg J."/>
            <person name="Griggs A."/>
            <person name="Gujja S."/>
            <person name="Hansen M."/>
            <person name="Howarth C."/>
            <person name="Imamovic A."/>
            <person name="Ireland A."/>
            <person name="Larimer J."/>
            <person name="McCowan C."/>
            <person name="Murphy C."/>
            <person name="Pearson M."/>
            <person name="Poon T.W."/>
            <person name="Priest M."/>
            <person name="Roberts A."/>
            <person name="Saif S."/>
            <person name="Shea T."/>
            <person name="Sisk P."/>
            <person name="Sykes S."/>
            <person name="Wortman J."/>
            <person name="Nusbaum C."/>
            <person name="Birren B."/>
        </authorList>
    </citation>
    <scope>NUCLEOTIDE SEQUENCE [LARGE SCALE GENOMIC DNA]</scope>
    <source>
        <strain evidence="5 6">Palo Alto/Uganda</strain>
    </source>
</reference>
<feature type="compositionally biased region" description="Basic and acidic residues" evidence="2">
    <location>
        <begin position="1081"/>
        <end position="1094"/>
    </location>
</feature>
<dbReference type="GO" id="GO:0004526">
    <property type="term" value="F:ribonuclease P activity"/>
    <property type="evidence" value="ECO:0007669"/>
    <property type="project" value="TreeGrafter"/>
</dbReference>
<evidence type="ECO:0000256" key="3">
    <source>
        <dbReference type="SAM" id="Phobius"/>
    </source>
</evidence>
<feature type="transmembrane region" description="Helical" evidence="3">
    <location>
        <begin position="6"/>
        <end position="27"/>
    </location>
</feature>
<dbReference type="FunFam" id="3.40.30.10:FF:000462">
    <property type="entry name" value="Thioredoxin 3"/>
    <property type="match status" value="1"/>
</dbReference>
<dbReference type="Proteomes" id="UP000019103">
    <property type="component" value="Unassembled WGS sequence"/>
</dbReference>
<dbReference type="SUPFAM" id="SSF52833">
    <property type="entry name" value="Thioredoxin-like"/>
    <property type="match status" value="1"/>
</dbReference>
<dbReference type="GO" id="GO:0001682">
    <property type="term" value="P:tRNA 5'-leader removal"/>
    <property type="evidence" value="ECO:0007669"/>
    <property type="project" value="TreeGrafter"/>
</dbReference>
<keyword evidence="3" id="KW-0812">Transmembrane</keyword>
<dbReference type="EMBL" id="KI927382">
    <property type="protein sequence ID" value="ETW55102.1"/>
    <property type="molecule type" value="Genomic_DNA"/>
</dbReference>
<protein>
    <recommendedName>
        <fullName evidence="4">Thioredoxin domain-containing protein</fullName>
    </recommendedName>
</protein>
<sequence>MALICIGSVCFSLFHIGVIILLIINYFSSHIKKIFPSFFKNPNKEEIDKHIGNILEAKRKNKQLEQSIYIELKNTGSLNQVFSSTQNSSIVIKFGAVWCKPCNKIKEYFKNQLNYYYVTLVDIDVDIHPKLNDQHNIKALPTFEFYFNLNNEWVLVHTVEGANQNDIEKAFQKIRDNGKTLLEIGNSIKEQNVSKALANLDELFLAAPDDKKLSKKMSMICGNVLNLCGRFNDINNMIKVIEKMKNHNIEMQENSYLAICNYYISNNYIYEYILTINKMIEKNITIRERFYKYILVHILDLSFEKNYASQRMDYNLNDKYTKDSLISGREINHPHNNIHMDINNNERNNLIKNIDYNNFDKYQNMLNKYDITLEQEDQKYILHNYLLIDIFKHMNDNKIKIKLIYLLKLIYYVYENIQYIIRKNKANEKLITNYKEQNISINDTDQRNIEKLKDKKFTNDKHHEDETNDSNGEQIDDMHKQKNTNKNKKLFLLKDILIEQLRNILELYKMNYESMNINIKKYEETLDEEERRSIYYNVNKITKRLPFIKLTENIKNTYNCKNCDENINTYFLSLKHIIIVIINIIMITHQFNNKEILKIKHFFSILNGPVDYTEGDIEKKEETEKSGGTNQKDVQGGHNVKFEQNEQDDNNITNEMNEKKNSDIMSNHDQINGSERNHTSNINEMNKLFDKGNYTCLLDGANIGYNKQNVENGRFSFLQIEILKEIIKKKNNEKPLIILPKIYHYKNSLKYLHSKEEKANEFESSDKNEKEEDILKDTHLKGKKNSHIFIPNKTIKIKKTSPFFSEPKHFTRREKDISNYANGGMSNNKNDTSHSEKNESYDNSHDALSYIKRIFNRLDSTDVDIIKKWEKEKCLYICNYNMYDDYYYILGSLAKSNNYFNIYYYIDELSKHFHKYQTLNHNIIIDNYNIMDNNLIYNNREVLYVHNNVIYDKNSDIMVLVSEENMNRENKYISMNEQYYNDKIKKNNANVKLFEQYKNNMKFLDKEIIKYNNNIFMDTYMYDMDSGQHILVNSHEENKERISQQEIICNNNDVLKNKVNTLDNNDNLLIKNKKSLKDIISESTEQKNNPEKEKSKKNKNNNNMKNNTFYYSNIYIKCVTHMKSVQKPIYIYTNDKMKNHYFNEYTNYILKKWKKKSFISFYFKQPVILSEIKEQAGNNAIDVENILQNYRLPFVNLENFKLYIDDIVSYKQKNVYHIKINTPYKTFMSYQKDHFPYMSHNNVVKYLCIDFSKI</sequence>
<reference evidence="5 6" key="2">
    <citation type="submission" date="2013-02" db="EMBL/GenBank/DDBJ databases">
        <title>The Genome Sequence of Plasmodium falciparum Palo Alto/Uganda.</title>
        <authorList>
            <consortium name="The Broad Institute Genome Sequencing Platform"/>
            <consortium name="The Broad Institute Genome Sequencing Center for Infectious Disease"/>
            <person name="Neafsey D."/>
            <person name="Cheeseman I."/>
            <person name="Volkman S."/>
            <person name="Adams J."/>
            <person name="Walker B."/>
            <person name="Young S.K."/>
            <person name="Zeng Q."/>
            <person name="Gargeya S."/>
            <person name="Fitzgerald M."/>
            <person name="Haas B."/>
            <person name="Abouelleil A."/>
            <person name="Alvarado L."/>
            <person name="Arachchi H.M."/>
            <person name="Berlin A.M."/>
            <person name="Chapman S.B."/>
            <person name="Dewar J."/>
            <person name="Goldberg J."/>
            <person name="Griggs A."/>
            <person name="Gujja S."/>
            <person name="Hansen M."/>
            <person name="Howarth C."/>
            <person name="Imamovic A."/>
            <person name="Larimer J."/>
            <person name="McCowan C."/>
            <person name="Murphy C."/>
            <person name="Neiman D."/>
            <person name="Pearson M."/>
            <person name="Priest M."/>
            <person name="Roberts A."/>
            <person name="Saif S."/>
            <person name="Shea T."/>
            <person name="Sisk P."/>
            <person name="Sykes S."/>
            <person name="Wortman J."/>
            <person name="Nusbaum C."/>
            <person name="Birren B."/>
        </authorList>
    </citation>
    <scope>NUCLEOTIDE SEQUENCE [LARGE SCALE GENOMIC DNA]</scope>
    <source>
        <strain evidence="5 6">Palo Alto/Uganda</strain>
    </source>
</reference>
<dbReference type="PANTHER" id="PTHR13547">
    <property type="match status" value="1"/>
</dbReference>
<keyword evidence="3" id="KW-0472">Membrane</keyword>
<proteinExistence type="predicted"/>
<dbReference type="InterPro" id="IPR036249">
    <property type="entry name" value="Thioredoxin-like_sf"/>
</dbReference>
<feature type="compositionally biased region" description="Basic and acidic residues" evidence="2">
    <location>
        <begin position="831"/>
        <end position="841"/>
    </location>
</feature>
<feature type="compositionally biased region" description="Basic and acidic residues" evidence="2">
    <location>
        <begin position="453"/>
        <end position="465"/>
    </location>
</feature>
<feature type="region of interest" description="Disordered" evidence="2">
    <location>
        <begin position="620"/>
        <end position="654"/>
    </location>
</feature>
<dbReference type="CDD" id="cd02947">
    <property type="entry name" value="TRX_family"/>
    <property type="match status" value="1"/>
</dbReference>
<feature type="domain" description="Thioredoxin" evidence="4">
    <location>
        <begin position="86"/>
        <end position="170"/>
    </location>
</feature>
<dbReference type="Gene3D" id="3.40.50.11980">
    <property type="match status" value="1"/>
</dbReference>
<organism evidence="5 6">
    <name type="scientific">Plasmodium falciparum (isolate Palo Alto / Uganda)</name>
    <dbReference type="NCBI Taxonomy" id="57270"/>
    <lineage>
        <taxon>Eukaryota</taxon>
        <taxon>Sar</taxon>
        <taxon>Alveolata</taxon>
        <taxon>Apicomplexa</taxon>
        <taxon>Aconoidasida</taxon>
        <taxon>Haemosporida</taxon>
        <taxon>Plasmodiidae</taxon>
        <taxon>Plasmodium</taxon>
        <taxon>Plasmodium (Laverania)</taxon>
    </lineage>
</organism>
<gene>
    <name evidence="5" type="ORF">PFUGPA_02924</name>
</gene>